<dbReference type="EMBL" id="BNCQ01000033">
    <property type="protein sequence ID" value="GIM10168.1"/>
    <property type="molecule type" value="Genomic_DNA"/>
</dbReference>
<protein>
    <submittedName>
        <fullName evidence="1">Uncharacterized protein</fullName>
    </submittedName>
</protein>
<dbReference type="Proteomes" id="UP000722791">
    <property type="component" value="Unassembled WGS sequence"/>
</dbReference>
<reference evidence="1" key="1">
    <citation type="journal article" date="2021" name="Proc. Natl. Acad. Sci. U.S.A.">
        <title>Three genomes in the algal genus Volvox reveal the fate of a haploid sex-determining region after a transition to homothallism.</title>
        <authorList>
            <person name="Yamamoto K."/>
            <person name="Hamaji T."/>
            <person name="Kawai-Toyooka H."/>
            <person name="Matsuzaki R."/>
            <person name="Takahashi F."/>
            <person name="Nishimura Y."/>
            <person name="Kawachi M."/>
            <person name="Noguchi H."/>
            <person name="Minakuchi Y."/>
            <person name="Umen J.G."/>
            <person name="Toyoda A."/>
            <person name="Nozaki H."/>
        </authorList>
    </citation>
    <scope>NUCLEOTIDE SEQUENCE</scope>
    <source>
        <strain evidence="1">NIES-3785</strain>
    </source>
</reference>
<feature type="non-terminal residue" evidence="1">
    <location>
        <position position="177"/>
    </location>
</feature>
<accession>A0A8J4GL74</accession>
<feature type="non-terminal residue" evidence="1">
    <location>
        <position position="1"/>
    </location>
</feature>
<proteinExistence type="predicted"/>
<gene>
    <name evidence="1" type="ORF">Vretimale_13919</name>
</gene>
<organism evidence="1 2">
    <name type="scientific">Volvox reticuliferus</name>
    <dbReference type="NCBI Taxonomy" id="1737510"/>
    <lineage>
        <taxon>Eukaryota</taxon>
        <taxon>Viridiplantae</taxon>
        <taxon>Chlorophyta</taxon>
        <taxon>core chlorophytes</taxon>
        <taxon>Chlorophyceae</taxon>
        <taxon>CS clade</taxon>
        <taxon>Chlamydomonadales</taxon>
        <taxon>Volvocaceae</taxon>
        <taxon>Volvox</taxon>
    </lineage>
</organism>
<evidence type="ECO:0000313" key="2">
    <source>
        <dbReference type="Proteomes" id="UP000722791"/>
    </source>
</evidence>
<evidence type="ECO:0000313" key="1">
    <source>
        <dbReference type="EMBL" id="GIM10168.1"/>
    </source>
</evidence>
<comment type="caution">
    <text evidence="1">The sequence shown here is derived from an EMBL/GenBank/DDBJ whole genome shotgun (WGS) entry which is preliminary data.</text>
</comment>
<name>A0A8J4GL74_9CHLO</name>
<dbReference type="AlphaFoldDB" id="A0A8J4GL74"/>
<sequence length="177" mass="18796">GLVSQGPRREVSSALNAFPNARCVVINLEARLHDSTRADNVVLNVQGDVSSAYTTADQTFPPILSSQPTSAAAPSCKFLSTANPDPNQGEEEELILQTLSALRGHTITSLAIIHFSCPPPLPTALAHMRFTLLQLELSTTSYGAAVEQGAVNVYLRDPQALCARSDAMIQLAVSLPS</sequence>